<dbReference type="InterPro" id="IPR001242">
    <property type="entry name" value="Condensation_dom"/>
</dbReference>
<feature type="domain" description="AMP-dependent synthetase/ligase" evidence="3">
    <location>
        <begin position="638"/>
        <end position="728"/>
    </location>
</feature>
<dbReference type="Gene3D" id="3.30.559.10">
    <property type="entry name" value="Chloramphenicol acetyltransferase-like domain"/>
    <property type="match status" value="1"/>
</dbReference>
<dbReference type="Gene3D" id="3.40.50.12780">
    <property type="entry name" value="N-terminal domain of ligase-like"/>
    <property type="match status" value="2"/>
</dbReference>
<comment type="caution">
    <text evidence="5">The sequence shown here is derived from an EMBL/GenBank/DDBJ whole genome shotgun (WGS) entry which is preliminary data.</text>
</comment>
<dbReference type="GO" id="GO:0005737">
    <property type="term" value="C:cytoplasm"/>
    <property type="evidence" value="ECO:0007669"/>
    <property type="project" value="TreeGrafter"/>
</dbReference>
<dbReference type="GO" id="GO:0043041">
    <property type="term" value="P:amino acid activation for nonribosomal peptide biosynthetic process"/>
    <property type="evidence" value="ECO:0007669"/>
    <property type="project" value="TreeGrafter"/>
</dbReference>
<keyword evidence="1" id="KW-0596">Phosphopantetheine</keyword>
<keyword evidence="2" id="KW-0597">Phosphoprotein</keyword>
<reference evidence="5 6" key="1">
    <citation type="submission" date="2023-01" db="EMBL/GenBank/DDBJ databases">
        <title>Analysis of 21 Apiospora genomes using comparative genomics revels a genus with tremendous synthesis potential of carbohydrate active enzymes and secondary metabolites.</title>
        <authorList>
            <person name="Sorensen T."/>
        </authorList>
    </citation>
    <scope>NUCLEOTIDE SEQUENCE [LARGE SCALE GENOMIC DNA]</scope>
    <source>
        <strain evidence="5 6">CBS 117206</strain>
    </source>
</reference>
<evidence type="ECO:0000259" key="3">
    <source>
        <dbReference type="Pfam" id="PF00501"/>
    </source>
</evidence>
<dbReference type="Gene3D" id="3.30.300.30">
    <property type="match status" value="1"/>
</dbReference>
<dbReference type="GO" id="GO:0044550">
    <property type="term" value="P:secondary metabolite biosynthetic process"/>
    <property type="evidence" value="ECO:0007669"/>
    <property type="project" value="TreeGrafter"/>
</dbReference>
<feature type="domain" description="AMP-dependent synthetase/ligase" evidence="3">
    <location>
        <begin position="426"/>
        <end position="614"/>
    </location>
</feature>
<dbReference type="InterPro" id="IPR000873">
    <property type="entry name" value="AMP-dep_synth/lig_dom"/>
</dbReference>
<dbReference type="Gene3D" id="3.30.559.30">
    <property type="entry name" value="Nonribosomal peptide synthetase, condensation domain"/>
    <property type="match status" value="1"/>
</dbReference>
<evidence type="ECO:0000256" key="1">
    <source>
        <dbReference type="ARBA" id="ARBA00022450"/>
    </source>
</evidence>
<organism evidence="5 6">
    <name type="scientific">Apiospora kogelbergensis</name>
    <dbReference type="NCBI Taxonomy" id="1337665"/>
    <lineage>
        <taxon>Eukaryota</taxon>
        <taxon>Fungi</taxon>
        <taxon>Dikarya</taxon>
        <taxon>Ascomycota</taxon>
        <taxon>Pezizomycotina</taxon>
        <taxon>Sordariomycetes</taxon>
        <taxon>Xylariomycetidae</taxon>
        <taxon>Amphisphaeriales</taxon>
        <taxon>Apiosporaceae</taxon>
        <taxon>Apiospora</taxon>
    </lineage>
</organism>
<dbReference type="PROSITE" id="PS00455">
    <property type="entry name" value="AMP_BINDING"/>
    <property type="match status" value="1"/>
</dbReference>
<evidence type="ECO:0000256" key="2">
    <source>
        <dbReference type="ARBA" id="ARBA00022553"/>
    </source>
</evidence>
<dbReference type="SUPFAM" id="SSF56801">
    <property type="entry name" value="Acetyl-CoA synthetase-like"/>
    <property type="match status" value="1"/>
</dbReference>
<evidence type="ECO:0000313" key="5">
    <source>
        <dbReference type="EMBL" id="KAK8092498.1"/>
    </source>
</evidence>
<gene>
    <name evidence="5" type="ORF">PG999_014697</name>
</gene>
<dbReference type="InterPro" id="IPR020845">
    <property type="entry name" value="AMP-binding_CS"/>
</dbReference>
<dbReference type="GO" id="GO:0003824">
    <property type="term" value="F:catalytic activity"/>
    <property type="evidence" value="ECO:0007669"/>
    <property type="project" value="InterPro"/>
</dbReference>
<dbReference type="SUPFAM" id="SSF52777">
    <property type="entry name" value="CoA-dependent acyltransferases"/>
    <property type="match status" value="2"/>
</dbReference>
<dbReference type="InterPro" id="IPR045851">
    <property type="entry name" value="AMP-bd_C_sf"/>
</dbReference>
<dbReference type="EMBL" id="JAQQWP010000013">
    <property type="protein sequence ID" value="KAK8092498.1"/>
    <property type="molecule type" value="Genomic_DNA"/>
</dbReference>
<dbReference type="Pfam" id="PF00668">
    <property type="entry name" value="Condensation"/>
    <property type="match status" value="1"/>
</dbReference>
<dbReference type="GO" id="GO:0031177">
    <property type="term" value="F:phosphopantetheine binding"/>
    <property type="evidence" value="ECO:0007669"/>
    <property type="project" value="TreeGrafter"/>
</dbReference>
<feature type="domain" description="Condensation" evidence="4">
    <location>
        <begin position="110"/>
        <end position="406"/>
    </location>
</feature>
<dbReference type="AlphaFoldDB" id="A0AAW0QHU8"/>
<sequence>MEPSKMWHFSDLGDGVKSQVAALCHIEVGEIEDVYPCTPVQVALMAQPNKQAHSKVAVFSLAPSTDKDKLCASVSQVVAATPILRTRLVDCELGLVQVVVRSALQVQRKLVLTVHHALTDHLTLEAFLGDVACAYRGTQPKQRGCYKPFVEHCLSIDDTDARSFWASRFSGQPVAFPPTKPGYCADATVKIKKPLSVTPSTYGVAAVDIPSYIEVALALTLASYTKADSVAFGYAMSGHYCTHGMFQSTMGPTSAPFPVQVNLKPMSTLRDLLKERTRERHEVTKSPSLQYGLQRIRAVSEASRAASEFNTILDVRPLVEDPSYTEVLRPDGEYKPHGTHCLALVCLFEKDSVSVEALFDRAITCDEQINRILQQFEHVLRTIMQLSLDTEMDQIKMVSDHDREAMVEWNKSMPEPLDTCLHDQIDEIARQQPAAIAVDGPDGTLTYEQLRSHSSALARELQSRGVGAETAVALVLEKSIWVTVAQLAVLKAGGTCVPIDPGYPLPQKQAIVARCRTRLLLTSPALEEALSGVPTDVLAVDGGFLATLGPAEGGAPRAVSPRQAAYILFTSGSTGAPKGVILEHHSLVTSLMAVGRRLDWTRGVRMLQFASYVWGPALSSPSGRCCLAAPSRSPVSGFCSRGGESVDPEAVRLWSNKVRFFNAWGQSETAVVSTMAELTPTSPWLEAIGTPIGCALWVVDERDANKLVPIGTVGEILVEGTTVARCYLDDKEKTASAFITPPPWAPTQSMGRRMFRTGAMGKFCPDGSILYVGRSDSQVKISGQRFELEEVEKALCSHPLVQAAFATVRLDSGNEND</sequence>
<dbReference type="PANTHER" id="PTHR45527:SF1">
    <property type="entry name" value="FATTY ACID SYNTHASE"/>
    <property type="match status" value="1"/>
</dbReference>
<accession>A0AAW0QHU8</accession>
<evidence type="ECO:0000259" key="4">
    <source>
        <dbReference type="Pfam" id="PF00668"/>
    </source>
</evidence>
<keyword evidence="6" id="KW-1185">Reference proteome</keyword>
<proteinExistence type="predicted"/>
<dbReference type="Proteomes" id="UP001392437">
    <property type="component" value="Unassembled WGS sequence"/>
</dbReference>
<dbReference type="PANTHER" id="PTHR45527">
    <property type="entry name" value="NONRIBOSOMAL PEPTIDE SYNTHETASE"/>
    <property type="match status" value="1"/>
</dbReference>
<protein>
    <submittedName>
        <fullName evidence="5">Nonribosomal peptide synthase atnA</fullName>
    </submittedName>
</protein>
<evidence type="ECO:0000313" key="6">
    <source>
        <dbReference type="Proteomes" id="UP001392437"/>
    </source>
</evidence>
<dbReference type="InterPro" id="IPR042099">
    <property type="entry name" value="ANL_N_sf"/>
</dbReference>
<dbReference type="Pfam" id="PF00501">
    <property type="entry name" value="AMP-binding"/>
    <property type="match status" value="2"/>
</dbReference>
<name>A0AAW0QHU8_9PEZI</name>
<dbReference type="InterPro" id="IPR023213">
    <property type="entry name" value="CAT-like_dom_sf"/>
</dbReference>